<proteinExistence type="predicted"/>
<dbReference type="Proteomes" id="UP000317291">
    <property type="component" value="Unassembled WGS sequence"/>
</dbReference>
<comment type="caution">
    <text evidence="1">The sequence shown here is derived from an EMBL/GenBank/DDBJ whole genome shotgun (WGS) entry which is preliminary data.</text>
</comment>
<reference evidence="1 2" key="1">
    <citation type="submission" date="2019-06" db="EMBL/GenBank/DDBJ databases">
        <title>Tsukamurella conjunctivitidis sp. nov., Tsukamurella assacharolytica sp. nov. and Tsukamurella sputae sp. nov. isolated from patients with conjunctivitis, bacteraemia (lymphoma) and respiratory infection (sputum) in Hong Kong.</title>
        <authorList>
            <person name="Teng J.L.L."/>
            <person name="Lee H.H."/>
            <person name="Fong J.Y.H."/>
            <person name="Fok K.M.N."/>
            <person name="Lau S.K.P."/>
            <person name="Woo P.C.Y."/>
        </authorList>
    </citation>
    <scope>NUCLEOTIDE SEQUENCE [LARGE SCALE GENOMIC DNA]</scope>
    <source>
        <strain evidence="1 2">HKU71</strain>
    </source>
</reference>
<gene>
    <name evidence="1" type="ORF">FK529_06105</name>
</gene>
<sequence>MRDETGTPIGQVLTIRLLTYPESWVVTGRGFDQLVTESGDLNNLLDVTRDTTVYPTAADIADRPILVTKLHEQYPPIWVTCDRVENGVDIFNSTTGAESPEYLADAGNYQAWTCGLYLEKFPWTAGYLTHAVPGTVAHFTDDSGAFELDVSAEQ</sequence>
<protein>
    <submittedName>
        <fullName evidence="1">Uncharacterized protein</fullName>
    </submittedName>
</protein>
<accession>A0A5C5RDD8</accession>
<dbReference type="EMBL" id="VIGW01000002">
    <property type="protein sequence ID" value="TWS20886.1"/>
    <property type="molecule type" value="Genomic_DNA"/>
</dbReference>
<organism evidence="1 2">
    <name type="scientific">Tsukamurella asaccharolytica</name>
    <dbReference type="NCBI Taxonomy" id="2592067"/>
    <lineage>
        <taxon>Bacteria</taxon>
        <taxon>Bacillati</taxon>
        <taxon>Actinomycetota</taxon>
        <taxon>Actinomycetes</taxon>
        <taxon>Mycobacteriales</taxon>
        <taxon>Tsukamurellaceae</taxon>
        <taxon>Tsukamurella</taxon>
    </lineage>
</organism>
<evidence type="ECO:0000313" key="1">
    <source>
        <dbReference type="EMBL" id="TWS20886.1"/>
    </source>
</evidence>
<dbReference type="AlphaFoldDB" id="A0A5C5RDD8"/>
<dbReference type="RefSeq" id="WP_146560105.1">
    <property type="nucleotide sequence ID" value="NZ_VIGW01000002.1"/>
</dbReference>
<dbReference type="OrthoDB" id="5142746at2"/>
<keyword evidence="2" id="KW-1185">Reference proteome</keyword>
<name>A0A5C5RDD8_9ACTN</name>
<evidence type="ECO:0000313" key="2">
    <source>
        <dbReference type="Proteomes" id="UP000317291"/>
    </source>
</evidence>